<keyword evidence="5" id="KW-1185">Reference proteome</keyword>
<dbReference type="CDD" id="cd01130">
    <property type="entry name" value="VirB11-like_ATPase"/>
    <property type="match status" value="1"/>
</dbReference>
<reference evidence="4 5" key="1">
    <citation type="submission" date="2016-10" db="EMBL/GenBank/DDBJ databases">
        <authorList>
            <person name="de Groot N.N."/>
        </authorList>
    </citation>
    <scope>NUCLEOTIDE SEQUENCE [LARGE SCALE GENOMIC DNA]</scope>
    <source>
        <strain evidence="4 5">DSM 23995</strain>
    </source>
</reference>
<dbReference type="AlphaFoldDB" id="A0A1I2D0V5"/>
<dbReference type="InterPro" id="IPR050921">
    <property type="entry name" value="T4SS_GSP_E_ATPase"/>
</dbReference>
<evidence type="ECO:0000313" key="5">
    <source>
        <dbReference type="Proteomes" id="UP000199516"/>
    </source>
</evidence>
<dbReference type="SUPFAM" id="SSF52540">
    <property type="entry name" value="P-loop containing nucleoside triphosphate hydrolases"/>
    <property type="match status" value="1"/>
</dbReference>
<evidence type="ECO:0000256" key="2">
    <source>
        <dbReference type="SAM" id="MobiDB-lite"/>
    </source>
</evidence>
<name>A0A1I2D0V5_9BACI</name>
<evidence type="ECO:0000259" key="3">
    <source>
        <dbReference type="Pfam" id="PF00437"/>
    </source>
</evidence>
<dbReference type="Gene3D" id="3.30.450.380">
    <property type="match status" value="1"/>
</dbReference>
<dbReference type="PANTHER" id="PTHR30486">
    <property type="entry name" value="TWITCHING MOTILITY PROTEIN PILT"/>
    <property type="match status" value="1"/>
</dbReference>
<accession>A0A1I2D0V5</accession>
<gene>
    <name evidence="4" type="ORF">SAMN05192532_103329</name>
</gene>
<feature type="domain" description="Bacterial type II secretion system protein E" evidence="3">
    <location>
        <begin position="94"/>
        <end position="348"/>
    </location>
</feature>
<proteinExistence type="inferred from homology"/>
<dbReference type="PANTHER" id="PTHR30486:SF15">
    <property type="entry name" value="TYPE II_IV SECRETION SYSTEM ATPASE"/>
    <property type="match status" value="1"/>
</dbReference>
<dbReference type="STRING" id="930128.SAMN05192532_103329"/>
<dbReference type="InterPro" id="IPR027417">
    <property type="entry name" value="P-loop_NTPase"/>
</dbReference>
<dbReference type="InterPro" id="IPR001482">
    <property type="entry name" value="T2SS/T4SS_dom"/>
</dbReference>
<dbReference type="EMBL" id="FONT01000003">
    <property type="protein sequence ID" value="SFE74197.1"/>
    <property type="molecule type" value="Genomic_DNA"/>
</dbReference>
<sequence>MSWLEKIQQPSSSTSWTGRDKETIRDTDLDRWVRHYKDRLIKEANLEEIITLPPYEKKETIQRLISQMIDEEKVIIPSRDMNEIIQQLIHDSVGFGPLESLLERDDITEIMVNSPDDIYIERHGKLEKTSVRFKDEEHIRHIIDRIIAPIGRRIDESSPMVDARLPDGSRVNAAIPPVSIDGPIISIRKFNKDPFSLYDLIQFGTLTETMGEFLQALVKAKTNILVSGGTGSGKTTLLNVLSASIPQGERIVTIEDMAELRFSYDNLVRMEARPANMEGEGAITINHLVKNALRMRPDRVIVGEVRGSEALDMLQAMNTGHEGSLTTVHANSPKDALGRLEAMVIMSGLPLTVDIIRDYFVGALDIIVQTERLMDGKRRIVAISEVSEENGDIRMEDIFRFRQEGLTDHGEVSGYFEATGYVPNISERLRAYGQALPDLFFREGELV</sequence>
<comment type="similarity">
    <text evidence="1">Belongs to the GSP E family.</text>
</comment>
<protein>
    <submittedName>
        <fullName evidence="4">Pilus assembly protein CpaF</fullName>
    </submittedName>
</protein>
<dbReference type="GO" id="GO:0016887">
    <property type="term" value="F:ATP hydrolysis activity"/>
    <property type="evidence" value="ECO:0007669"/>
    <property type="project" value="InterPro"/>
</dbReference>
<dbReference type="Proteomes" id="UP000199516">
    <property type="component" value="Unassembled WGS sequence"/>
</dbReference>
<evidence type="ECO:0000313" key="4">
    <source>
        <dbReference type="EMBL" id="SFE74197.1"/>
    </source>
</evidence>
<dbReference type="Gene3D" id="3.40.50.300">
    <property type="entry name" value="P-loop containing nucleotide triphosphate hydrolases"/>
    <property type="match status" value="1"/>
</dbReference>
<dbReference type="Pfam" id="PF00437">
    <property type="entry name" value="T2SSE"/>
    <property type="match status" value="1"/>
</dbReference>
<feature type="region of interest" description="Disordered" evidence="2">
    <location>
        <begin position="1"/>
        <end position="20"/>
    </location>
</feature>
<feature type="compositionally biased region" description="Polar residues" evidence="2">
    <location>
        <begin position="8"/>
        <end position="17"/>
    </location>
</feature>
<evidence type="ECO:0000256" key="1">
    <source>
        <dbReference type="ARBA" id="ARBA00006611"/>
    </source>
</evidence>
<organism evidence="4 5">
    <name type="scientific">Alteribacillus iranensis</name>
    <dbReference type="NCBI Taxonomy" id="930128"/>
    <lineage>
        <taxon>Bacteria</taxon>
        <taxon>Bacillati</taxon>
        <taxon>Bacillota</taxon>
        <taxon>Bacilli</taxon>
        <taxon>Bacillales</taxon>
        <taxon>Bacillaceae</taxon>
        <taxon>Alteribacillus</taxon>
    </lineage>
</organism>